<protein>
    <recommendedName>
        <fullName evidence="2">J domain-containing protein</fullName>
    </recommendedName>
</protein>
<dbReference type="PRINTS" id="PR00625">
    <property type="entry name" value="JDOMAIN"/>
</dbReference>
<dbReference type="PANTHER" id="PTHR45283">
    <property type="entry name" value="NAD(P)H-QUINONE OXIDOREDUCTASE SUBUNIT T, CHLOROPLASTIC"/>
    <property type="match status" value="1"/>
</dbReference>
<feature type="compositionally biased region" description="Low complexity" evidence="1">
    <location>
        <begin position="37"/>
        <end position="46"/>
    </location>
</feature>
<feature type="compositionally biased region" description="Polar residues" evidence="1">
    <location>
        <begin position="77"/>
        <end position="87"/>
    </location>
</feature>
<accession>A0A8T0I1Y6</accession>
<dbReference type="InterPro" id="IPR036869">
    <property type="entry name" value="J_dom_sf"/>
</dbReference>
<dbReference type="CDD" id="cd06257">
    <property type="entry name" value="DnaJ"/>
    <property type="match status" value="1"/>
</dbReference>
<dbReference type="PROSITE" id="PS50076">
    <property type="entry name" value="DNAJ_2"/>
    <property type="match status" value="1"/>
</dbReference>
<dbReference type="InterPro" id="IPR001623">
    <property type="entry name" value="DnaJ_domain"/>
</dbReference>
<dbReference type="Gene3D" id="1.10.287.110">
    <property type="entry name" value="DnaJ domain"/>
    <property type="match status" value="1"/>
</dbReference>
<dbReference type="Proteomes" id="UP000822688">
    <property type="component" value="Chromosome 5"/>
</dbReference>
<gene>
    <name evidence="3" type="ORF">KC19_5G126700</name>
</gene>
<dbReference type="AlphaFoldDB" id="A0A8T0I1Y6"/>
<feature type="region of interest" description="Disordered" evidence="1">
    <location>
        <begin position="35"/>
        <end position="87"/>
    </location>
</feature>
<organism evidence="3 4">
    <name type="scientific">Ceratodon purpureus</name>
    <name type="common">Fire moss</name>
    <name type="synonym">Dicranum purpureum</name>
    <dbReference type="NCBI Taxonomy" id="3225"/>
    <lineage>
        <taxon>Eukaryota</taxon>
        <taxon>Viridiplantae</taxon>
        <taxon>Streptophyta</taxon>
        <taxon>Embryophyta</taxon>
        <taxon>Bryophyta</taxon>
        <taxon>Bryophytina</taxon>
        <taxon>Bryopsida</taxon>
        <taxon>Dicranidae</taxon>
        <taxon>Pseudoditrichales</taxon>
        <taxon>Ditrichaceae</taxon>
        <taxon>Ceratodon</taxon>
    </lineage>
</organism>
<proteinExistence type="predicted"/>
<dbReference type="PANTHER" id="PTHR45283:SF1">
    <property type="entry name" value="NAD(P)H-QUINONE OXIDOREDUCTASE SUBUNIT T, CHLOROPLASTIC"/>
    <property type="match status" value="1"/>
</dbReference>
<comment type="caution">
    <text evidence="3">The sequence shown here is derived from an EMBL/GenBank/DDBJ whole genome shotgun (WGS) entry which is preliminary data.</text>
</comment>
<evidence type="ECO:0000313" key="3">
    <source>
        <dbReference type="EMBL" id="KAG0577037.1"/>
    </source>
</evidence>
<reference evidence="3" key="1">
    <citation type="submission" date="2020-06" db="EMBL/GenBank/DDBJ databases">
        <title>WGS assembly of Ceratodon purpureus strain R40.</title>
        <authorList>
            <person name="Carey S.B."/>
            <person name="Jenkins J."/>
            <person name="Shu S."/>
            <person name="Lovell J.T."/>
            <person name="Sreedasyam A."/>
            <person name="Maumus F."/>
            <person name="Tiley G.P."/>
            <person name="Fernandez-Pozo N."/>
            <person name="Barry K."/>
            <person name="Chen C."/>
            <person name="Wang M."/>
            <person name="Lipzen A."/>
            <person name="Daum C."/>
            <person name="Saski C.A."/>
            <person name="Payton A.C."/>
            <person name="Mcbreen J.C."/>
            <person name="Conrad R.E."/>
            <person name="Kollar L.M."/>
            <person name="Olsson S."/>
            <person name="Huttunen S."/>
            <person name="Landis J.B."/>
            <person name="Wickett N.J."/>
            <person name="Johnson M.G."/>
            <person name="Rensing S.A."/>
            <person name="Grimwood J."/>
            <person name="Schmutz J."/>
            <person name="Mcdaniel S.F."/>
        </authorList>
    </citation>
    <scope>NUCLEOTIDE SEQUENCE</scope>
    <source>
        <strain evidence="3">R40</strain>
    </source>
</reference>
<feature type="domain" description="J" evidence="2">
    <location>
        <begin position="101"/>
        <end position="162"/>
    </location>
</feature>
<dbReference type="InterPro" id="IPR044618">
    <property type="entry name" value="NdhT-like"/>
</dbReference>
<evidence type="ECO:0000256" key="1">
    <source>
        <dbReference type="SAM" id="MobiDB-lite"/>
    </source>
</evidence>
<evidence type="ECO:0000259" key="2">
    <source>
        <dbReference type="PROSITE" id="PS50076"/>
    </source>
</evidence>
<dbReference type="SUPFAM" id="SSF46565">
    <property type="entry name" value="Chaperone J-domain"/>
    <property type="match status" value="1"/>
</dbReference>
<dbReference type="SMART" id="SM00271">
    <property type="entry name" value="DnaJ"/>
    <property type="match status" value="1"/>
</dbReference>
<name>A0A8T0I1Y6_CERPU</name>
<sequence>MQGLLRRLFVRKFESASMDSGGLDALWQELHLRETTSTDSTSTSGESQGGDKKHVDTRIHWGNSMDGWIGIEDSDGNPAQSSSWGRSTRNNASILDQASDSHYTYLGVSSNAELEEIKSAYRRLSKLYHPDSTQLPLEIAAQKFMRLKVSLPFQTWFSTYTT</sequence>
<keyword evidence="4" id="KW-1185">Reference proteome</keyword>
<feature type="compositionally biased region" description="Basic and acidic residues" evidence="1">
    <location>
        <begin position="49"/>
        <end position="59"/>
    </location>
</feature>
<dbReference type="EMBL" id="CM026425">
    <property type="protein sequence ID" value="KAG0577037.1"/>
    <property type="molecule type" value="Genomic_DNA"/>
</dbReference>
<dbReference type="Pfam" id="PF00226">
    <property type="entry name" value="DnaJ"/>
    <property type="match status" value="1"/>
</dbReference>
<evidence type="ECO:0000313" key="4">
    <source>
        <dbReference type="Proteomes" id="UP000822688"/>
    </source>
</evidence>